<proteinExistence type="predicted"/>
<sequence>CRLYVFLSLWSYPFEAINGLRFCVDAVKSLIIFIICFREEGVNRSNYRSSQTRTLISKINSIFKLYFIFAD</sequence>
<accession>A0A0K2U798</accession>
<dbReference type="EMBL" id="HACA01016441">
    <property type="protein sequence ID" value="CDW33802.1"/>
    <property type="molecule type" value="Transcribed_RNA"/>
</dbReference>
<dbReference type="AlphaFoldDB" id="A0A0K2U798"/>
<reference evidence="1" key="1">
    <citation type="submission" date="2014-05" db="EMBL/GenBank/DDBJ databases">
        <authorList>
            <person name="Chronopoulou M."/>
        </authorList>
    </citation>
    <scope>NUCLEOTIDE SEQUENCE</scope>
    <source>
        <tissue evidence="1">Whole organism</tissue>
    </source>
</reference>
<feature type="non-terminal residue" evidence="1">
    <location>
        <position position="1"/>
    </location>
</feature>
<name>A0A0K2U798_LEPSM</name>
<protein>
    <submittedName>
        <fullName evidence="1">Uncharacterized protein</fullName>
    </submittedName>
</protein>
<organism evidence="1">
    <name type="scientific">Lepeophtheirus salmonis</name>
    <name type="common">Salmon louse</name>
    <name type="synonym">Caligus salmonis</name>
    <dbReference type="NCBI Taxonomy" id="72036"/>
    <lineage>
        <taxon>Eukaryota</taxon>
        <taxon>Metazoa</taxon>
        <taxon>Ecdysozoa</taxon>
        <taxon>Arthropoda</taxon>
        <taxon>Crustacea</taxon>
        <taxon>Multicrustacea</taxon>
        <taxon>Hexanauplia</taxon>
        <taxon>Copepoda</taxon>
        <taxon>Siphonostomatoida</taxon>
        <taxon>Caligidae</taxon>
        <taxon>Lepeophtheirus</taxon>
    </lineage>
</organism>
<evidence type="ECO:0000313" key="1">
    <source>
        <dbReference type="EMBL" id="CDW33802.1"/>
    </source>
</evidence>